<sequence>MTGLLYLLLPLAGLLAPVCVCAFQVPSSPPSPTKTAFGLGPSLQSSVGHDARRAFSTGQLSMATVSPGGEGNVGVVGRGFVSVLVAKLAALRGHNVWMLCPPGQEETITSLIDAEGNLPSNLELIASSDSEGVISRIPSMEALIVAVDDQTVMDEAVMDYVLNKELAGNVKRIVAMSRNLNGKDMGFIVKSAKAAANNEIWDNGAANDYKAFEAVVERKAKELGAEYTIARAGTLKGGGAGDVGEKDEKPQYMTNKFYEMTKKDILTWQLLFDCNVRGVKLTKGDVLPGPGGKAILTAKAVKASAGDTSRCGIADAMVRSLEFESAGNMDFGIGPEDSREPPSDAEWETLFSTL</sequence>
<accession>A0A7S4J6S8</accession>
<feature type="signal peptide" evidence="1">
    <location>
        <begin position="1"/>
        <end position="22"/>
    </location>
</feature>
<organism evidence="2">
    <name type="scientific">Odontella aurita</name>
    <dbReference type="NCBI Taxonomy" id="265563"/>
    <lineage>
        <taxon>Eukaryota</taxon>
        <taxon>Sar</taxon>
        <taxon>Stramenopiles</taxon>
        <taxon>Ochrophyta</taxon>
        <taxon>Bacillariophyta</taxon>
        <taxon>Mediophyceae</taxon>
        <taxon>Biddulphiophycidae</taxon>
        <taxon>Eupodiscales</taxon>
        <taxon>Odontellaceae</taxon>
        <taxon>Odontella</taxon>
    </lineage>
</organism>
<name>A0A7S4J6S8_9STRA</name>
<evidence type="ECO:0008006" key="3">
    <source>
        <dbReference type="Google" id="ProtNLM"/>
    </source>
</evidence>
<dbReference type="Gene3D" id="3.40.50.720">
    <property type="entry name" value="NAD(P)-binding Rossmann-like Domain"/>
    <property type="match status" value="1"/>
</dbReference>
<evidence type="ECO:0000256" key="1">
    <source>
        <dbReference type="SAM" id="SignalP"/>
    </source>
</evidence>
<keyword evidence="1" id="KW-0732">Signal</keyword>
<proteinExistence type="predicted"/>
<feature type="chain" id="PRO_5030538659" description="NAD(P)-binding domain-containing protein" evidence="1">
    <location>
        <begin position="23"/>
        <end position="354"/>
    </location>
</feature>
<protein>
    <recommendedName>
        <fullName evidence="3">NAD(P)-binding domain-containing protein</fullName>
    </recommendedName>
</protein>
<dbReference type="EMBL" id="HBKQ01033335">
    <property type="protein sequence ID" value="CAE2253888.1"/>
    <property type="molecule type" value="Transcribed_RNA"/>
</dbReference>
<dbReference type="AlphaFoldDB" id="A0A7S4J6S8"/>
<gene>
    <name evidence="2" type="ORF">OAUR00152_LOCUS22818</name>
</gene>
<evidence type="ECO:0000313" key="2">
    <source>
        <dbReference type="EMBL" id="CAE2253888.1"/>
    </source>
</evidence>
<reference evidence="2" key="1">
    <citation type="submission" date="2021-01" db="EMBL/GenBank/DDBJ databases">
        <authorList>
            <person name="Corre E."/>
            <person name="Pelletier E."/>
            <person name="Niang G."/>
            <person name="Scheremetjew M."/>
            <person name="Finn R."/>
            <person name="Kale V."/>
            <person name="Holt S."/>
            <person name="Cochrane G."/>
            <person name="Meng A."/>
            <person name="Brown T."/>
            <person name="Cohen L."/>
        </authorList>
    </citation>
    <scope>NUCLEOTIDE SEQUENCE</scope>
    <source>
        <strain evidence="2">Isolate 1302-5</strain>
    </source>
</reference>